<dbReference type="EMBL" id="BGPR01182702">
    <property type="protein sequence ID" value="GBM67514.1"/>
    <property type="molecule type" value="Genomic_DNA"/>
</dbReference>
<evidence type="ECO:0000313" key="1">
    <source>
        <dbReference type="EMBL" id="GBM67514.1"/>
    </source>
</evidence>
<accession>A0A4Y2HQ24</accession>
<proteinExistence type="predicted"/>
<reference evidence="1 2" key="1">
    <citation type="journal article" date="2019" name="Sci. Rep.">
        <title>Orb-weaving spider Araneus ventricosus genome elucidates the spidroin gene catalogue.</title>
        <authorList>
            <person name="Kono N."/>
            <person name="Nakamura H."/>
            <person name="Ohtoshi R."/>
            <person name="Moran D.A.P."/>
            <person name="Shinohara A."/>
            <person name="Yoshida Y."/>
            <person name="Fujiwara M."/>
            <person name="Mori M."/>
            <person name="Tomita M."/>
            <person name="Arakawa K."/>
        </authorList>
    </citation>
    <scope>NUCLEOTIDE SEQUENCE [LARGE SCALE GENOMIC DNA]</scope>
</reference>
<organism evidence="1 2">
    <name type="scientific">Araneus ventricosus</name>
    <name type="common">Orbweaver spider</name>
    <name type="synonym">Epeira ventricosa</name>
    <dbReference type="NCBI Taxonomy" id="182803"/>
    <lineage>
        <taxon>Eukaryota</taxon>
        <taxon>Metazoa</taxon>
        <taxon>Ecdysozoa</taxon>
        <taxon>Arthropoda</taxon>
        <taxon>Chelicerata</taxon>
        <taxon>Arachnida</taxon>
        <taxon>Araneae</taxon>
        <taxon>Araneomorphae</taxon>
        <taxon>Entelegynae</taxon>
        <taxon>Araneoidea</taxon>
        <taxon>Araneidae</taxon>
        <taxon>Araneus</taxon>
    </lineage>
</organism>
<comment type="caution">
    <text evidence="1">The sequence shown here is derived from an EMBL/GenBank/DDBJ whole genome shotgun (WGS) entry which is preliminary data.</text>
</comment>
<gene>
    <name evidence="1" type="ORF">AVEN_223952_1</name>
</gene>
<dbReference type="Proteomes" id="UP000499080">
    <property type="component" value="Unassembled WGS sequence"/>
</dbReference>
<dbReference type="AlphaFoldDB" id="A0A4Y2HQ24"/>
<name>A0A4Y2HQ24_ARAVE</name>
<keyword evidence="2" id="KW-1185">Reference proteome</keyword>
<evidence type="ECO:0000313" key="2">
    <source>
        <dbReference type="Proteomes" id="UP000499080"/>
    </source>
</evidence>
<protein>
    <submittedName>
        <fullName evidence="1">Uncharacterized protein</fullName>
    </submittedName>
</protein>
<sequence length="93" mass="10665">MPHFEAILGLFRYEPHDLNRVQSYGLGKNCTFIASRRSGRILDTDLTYTERVQMVECDLETLIPKSTTIIRENTLISVSIKSHDFSLALSVKY</sequence>